<dbReference type="Pfam" id="PF06276">
    <property type="entry name" value="FhuF"/>
    <property type="match status" value="1"/>
</dbReference>
<organism evidence="4 5">
    <name type="scientific">Alteromonas macleodii (strain English Channel 673)</name>
    <dbReference type="NCBI Taxonomy" id="1004788"/>
    <lineage>
        <taxon>Bacteria</taxon>
        <taxon>Pseudomonadati</taxon>
        <taxon>Pseudomonadota</taxon>
        <taxon>Gammaproteobacteria</taxon>
        <taxon>Alteromonadales</taxon>
        <taxon>Alteromonadaceae</taxon>
        <taxon>Alteromonas/Salinimonas group</taxon>
        <taxon>Alteromonas</taxon>
    </lineage>
</organism>
<reference evidence="5" key="1">
    <citation type="journal article" date="2012" name="Sci. Rep.">
        <title>Genomes of surface isolates of Alteromonas macleodii: the life of a widespread marine opportunistic copiotroph.</title>
        <authorList>
            <person name="Lopez-Perez M."/>
            <person name="Gonzaga A."/>
            <person name="Martin-Cuadrado A.B."/>
            <person name="Onyshchenko O."/>
            <person name="Ghavidel A."/>
            <person name="Ghai R."/>
            <person name="Rodriguez-Valera F."/>
        </authorList>
    </citation>
    <scope>NUCLEOTIDE SEQUENCE [LARGE SCALE GENOMIC DNA]</scope>
    <source>
        <strain evidence="5">English Channel 673</strain>
    </source>
</reference>
<evidence type="ECO:0000256" key="1">
    <source>
        <dbReference type="ARBA" id="ARBA00004924"/>
    </source>
</evidence>
<dbReference type="KEGG" id="amg:AMEC673_09960"/>
<dbReference type="InterPro" id="IPR022770">
    <property type="entry name" value="IucA/IucC-like_C"/>
</dbReference>
<dbReference type="EMBL" id="CP003844">
    <property type="protein sequence ID" value="AFT74686.1"/>
    <property type="molecule type" value="Genomic_DNA"/>
</dbReference>
<evidence type="ECO:0000259" key="3">
    <source>
        <dbReference type="Pfam" id="PF06276"/>
    </source>
</evidence>
<sequence>MLASCTLDTTEEHLSVLTGTRGKVSCKNEKRVVRQLIEALIFEGLIDFCFEDGLFTFQVGDNFVTANGKQTLFSRVRLDANSIKINGDPLTLSDAAKIIHTLPCSKKRQNKLVEELKHTLLLCRWNQQNLLQLSSRRALSYIRLESALIEGHPYHPCFKSRSGFSIEDHEKYGPEASNTFKLHWLAVKREYLSVNFNGEVEQSFWKRELGQSTYKNLSDSLRKHGGDNLRYCFLPVHPWQYNKLKPSLEKPLSNGDVYSLGLAGDDYQASISLRTLLNTSNINKASVKLPLNIVNTSSLRTIEPHSVCTAPHISNWLTNLIAEDEWLQSRDALSIQSEYAGIALKQSADSGENGSWADDLSPSLSVIFRDASVLNEPNYQTVPFAVLASTEVDGKPFVAHWIEKHGVEKWLEALFNTVVLPVWHLLIHHGIAIEAHAQNTSVVLKDGLPVKVILRDFHESLEFVPDFLANKSNVPEFDKINPEYVNAPANLYYWMEDVEALRELFVDTVFVYNLTELSFLFSEQNYCDENTFWSKVCSVLRSYNDSGVTPHSRINRLNIFETQVITESLLKKKLYASSAHEEFHHTITNPLAKFAKDTCGESYA</sequence>
<dbReference type="GO" id="GO:0019290">
    <property type="term" value="P:siderophore biosynthetic process"/>
    <property type="evidence" value="ECO:0007669"/>
    <property type="project" value="InterPro"/>
</dbReference>
<dbReference type="Gene3D" id="1.10.510.40">
    <property type="match status" value="1"/>
</dbReference>
<dbReference type="GO" id="GO:0016881">
    <property type="term" value="F:acid-amino acid ligase activity"/>
    <property type="evidence" value="ECO:0007669"/>
    <property type="project" value="UniProtKB-ARBA"/>
</dbReference>
<dbReference type="RefSeq" id="WP_014976608.1">
    <property type="nucleotide sequence ID" value="NC_018678.1"/>
</dbReference>
<evidence type="ECO:0000259" key="2">
    <source>
        <dbReference type="Pfam" id="PF04183"/>
    </source>
</evidence>
<dbReference type="PANTHER" id="PTHR34384">
    <property type="entry name" value="L-2,3-DIAMINOPROPANOATE--CITRATE LIGASE"/>
    <property type="match status" value="1"/>
</dbReference>
<dbReference type="InterPro" id="IPR007310">
    <property type="entry name" value="Aerobactin_biosyn_IucA/IucC_N"/>
</dbReference>
<proteinExistence type="predicted"/>
<accession>A0AB32ZZ32</accession>
<dbReference type="Gene3D" id="6.10.250.3370">
    <property type="match status" value="1"/>
</dbReference>
<comment type="pathway">
    <text evidence="1">Siderophore biosynthesis.</text>
</comment>
<feature type="domain" description="Aerobactin siderophore biosynthesis IucA/IucC-like C-terminal" evidence="3">
    <location>
        <begin position="409"/>
        <end position="571"/>
    </location>
</feature>
<dbReference type="Pfam" id="PF04183">
    <property type="entry name" value="IucA_IucC"/>
    <property type="match status" value="1"/>
</dbReference>
<evidence type="ECO:0000313" key="4">
    <source>
        <dbReference type="EMBL" id="AFT74686.1"/>
    </source>
</evidence>
<protein>
    <submittedName>
        <fullName evidence="4">IucA/IucC family protein</fullName>
    </submittedName>
</protein>
<gene>
    <name evidence="4" type="ordered locus">AMEC673_09960</name>
</gene>
<dbReference type="InterPro" id="IPR037455">
    <property type="entry name" value="LucA/IucC-like"/>
</dbReference>
<evidence type="ECO:0000313" key="5">
    <source>
        <dbReference type="Proteomes" id="UP000006296"/>
    </source>
</evidence>
<dbReference type="AlphaFoldDB" id="A0AB32ZZ32"/>
<feature type="domain" description="Aerobactin siderophore biosynthesis IucA/IucC N-terminal" evidence="2">
    <location>
        <begin position="140"/>
        <end position="387"/>
    </location>
</feature>
<name>A0AB32ZZ32_ALTME</name>
<dbReference type="PANTHER" id="PTHR34384:SF6">
    <property type="entry name" value="STAPHYLOFERRIN B SYNTHASE"/>
    <property type="match status" value="1"/>
</dbReference>
<dbReference type="Proteomes" id="UP000006296">
    <property type="component" value="Chromosome"/>
</dbReference>